<feature type="transmembrane region" description="Helical" evidence="7">
    <location>
        <begin position="258"/>
        <end position="276"/>
    </location>
</feature>
<dbReference type="InterPro" id="IPR027359">
    <property type="entry name" value="Volt_channel_dom_sf"/>
</dbReference>
<dbReference type="Gene3D" id="1.10.238.10">
    <property type="entry name" value="EF-hand"/>
    <property type="match status" value="1"/>
</dbReference>
<feature type="region of interest" description="Disordered" evidence="6">
    <location>
        <begin position="1"/>
        <end position="47"/>
    </location>
</feature>
<evidence type="ECO:0000313" key="9">
    <source>
        <dbReference type="EMBL" id="CAK9009472.1"/>
    </source>
</evidence>
<feature type="transmembrane region" description="Helical" evidence="7">
    <location>
        <begin position="417"/>
        <end position="440"/>
    </location>
</feature>
<evidence type="ECO:0000256" key="3">
    <source>
        <dbReference type="ARBA" id="ARBA00022837"/>
    </source>
</evidence>
<feature type="transmembrane region" description="Helical" evidence="7">
    <location>
        <begin position="355"/>
        <end position="378"/>
    </location>
</feature>
<protein>
    <recommendedName>
        <fullName evidence="8">EF-hand domain-containing protein</fullName>
    </recommendedName>
</protein>
<dbReference type="InterPro" id="IPR005821">
    <property type="entry name" value="Ion_trans_dom"/>
</dbReference>
<evidence type="ECO:0000313" key="10">
    <source>
        <dbReference type="Proteomes" id="UP001642484"/>
    </source>
</evidence>
<dbReference type="SUPFAM" id="SSF81324">
    <property type="entry name" value="Voltage-gated potassium channels"/>
    <property type="match status" value="1"/>
</dbReference>
<feature type="compositionally biased region" description="Polar residues" evidence="6">
    <location>
        <begin position="130"/>
        <end position="155"/>
    </location>
</feature>
<dbReference type="InterPro" id="IPR018247">
    <property type="entry name" value="EF_Hand_1_Ca_BS"/>
</dbReference>
<evidence type="ECO:0000256" key="4">
    <source>
        <dbReference type="ARBA" id="ARBA00022989"/>
    </source>
</evidence>
<comment type="caution">
    <text evidence="9">The sequence shown here is derived from an EMBL/GenBank/DDBJ whole genome shotgun (WGS) entry which is preliminary data.</text>
</comment>
<feature type="domain" description="EF-hand" evidence="8">
    <location>
        <begin position="545"/>
        <end position="580"/>
    </location>
</feature>
<feature type="compositionally biased region" description="Low complexity" evidence="6">
    <location>
        <begin position="99"/>
        <end position="119"/>
    </location>
</feature>
<proteinExistence type="predicted"/>
<accession>A0ABP0J567</accession>
<evidence type="ECO:0000259" key="8">
    <source>
        <dbReference type="PROSITE" id="PS50222"/>
    </source>
</evidence>
<feature type="transmembrane region" description="Helical" evidence="7">
    <location>
        <begin position="220"/>
        <end position="238"/>
    </location>
</feature>
<dbReference type="Gene3D" id="1.10.287.70">
    <property type="match status" value="1"/>
</dbReference>
<sequence>MKRIHYVSYHKPLRRTHTSAAAEHGANPESHGSAPARAEHRGSATGAVCAMESGRKVVRIEEDDALGVREQLQELQTLIEDKFQTQQLLLQSIMQNQNNPSGRNSLGSLGSSNSLSGTSTAARPARYSVSFGSGENANATPSMQPSSIRPSVNSGSVAGRGSLNSLVGQATSKLREVATFQAEKRKTMRRLKKRKSSQESLQDMERRWVTPQRIESFRNIFTHCTTVLIVFNVVLIGIETDISSDMALKDVPPWLSAANTTCVVLFLLELLVRVWMEGCRGFWCGPDAHWNIFDFLIVFFSMVDLMAEVVLQALQWDAIGDAMKVQFVRSLRLARVLRGIRVMKLFRYVGALRTLALSIISTMGSLFWTLILLLLLFYSFGVLITETVIEHCRYLDGDGDSMPVCPKELGKWTSVTIIYFHFIPLSMLTLFMSVTGGLNWQEALAPLHDVSSFAAAILILYVVITFFAILNVITGVFVNTAIESAVVDKEVATKKQVQAKNHQVKALRDIFKEIDQDDSNEVSVDELQEAISKGELSHFLEALGVSTDDVWTLFLLLDSEQKGVLELDEFVSGCMQLHGPAKSMQLAKMSFENKLTRRAIANLSQDIQELKDALLDPPTEIEDF</sequence>
<dbReference type="InterPro" id="IPR002048">
    <property type="entry name" value="EF_hand_dom"/>
</dbReference>
<gene>
    <name evidence="9" type="ORF">CCMP2556_LOCUS9679</name>
</gene>
<keyword evidence="2 7" id="KW-0812">Transmembrane</keyword>
<feature type="transmembrane region" description="Helical" evidence="7">
    <location>
        <begin position="288"/>
        <end position="307"/>
    </location>
</feature>
<organism evidence="9 10">
    <name type="scientific">Durusdinium trenchii</name>
    <dbReference type="NCBI Taxonomy" id="1381693"/>
    <lineage>
        <taxon>Eukaryota</taxon>
        <taxon>Sar</taxon>
        <taxon>Alveolata</taxon>
        <taxon>Dinophyceae</taxon>
        <taxon>Suessiales</taxon>
        <taxon>Symbiodiniaceae</taxon>
        <taxon>Durusdinium</taxon>
    </lineage>
</organism>
<dbReference type="PROSITE" id="PS50222">
    <property type="entry name" value="EF_HAND_2"/>
    <property type="match status" value="2"/>
</dbReference>
<dbReference type="PANTHER" id="PTHR10037">
    <property type="entry name" value="VOLTAGE-GATED CATION CHANNEL CALCIUM AND SODIUM"/>
    <property type="match status" value="1"/>
</dbReference>
<keyword evidence="3" id="KW-0106">Calcium</keyword>
<feature type="domain" description="EF-hand" evidence="8">
    <location>
        <begin position="502"/>
        <end position="537"/>
    </location>
</feature>
<dbReference type="PROSITE" id="PS00018">
    <property type="entry name" value="EF_HAND_1"/>
    <property type="match status" value="1"/>
</dbReference>
<keyword evidence="5 7" id="KW-0472">Membrane</keyword>
<feature type="region of interest" description="Disordered" evidence="6">
    <location>
        <begin position="99"/>
        <end position="155"/>
    </location>
</feature>
<name>A0ABP0J567_9DINO</name>
<comment type="subcellular location">
    <subcellularLocation>
        <location evidence="1">Membrane</location>
        <topology evidence="1">Multi-pass membrane protein</topology>
    </subcellularLocation>
</comment>
<dbReference type="Pfam" id="PF00520">
    <property type="entry name" value="Ion_trans"/>
    <property type="match status" value="1"/>
</dbReference>
<dbReference type="EMBL" id="CAXAMN010004447">
    <property type="protein sequence ID" value="CAK9009472.1"/>
    <property type="molecule type" value="Genomic_DNA"/>
</dbReference>
<dbReference type="SUPFAM" id="SSF47473">
    <property type="entry name" value="EF-hand"/>
    <property type="match status" value="1"/>
</dbReference>
<dbReference type="PANTHER" id="PTHR10037:SF62">
    <property type="entry name" value="SODIUM CHANNEL PROTEIN 60E"/>
    <property type="match status" value="1"/>
</dbReference>
<dbReference type="InterPro" id="IPR043203">
    <property type="entry name" value="VGCC_Ca_Na"/>
</dbReference>
<evidence type="ECO:0000256" key="2">
    <source>
        <dbReference type="ARBA" id="ARBA00022692"/>
    </source>
</evidence>
<dbReference type="Proteomes" id="UP001642484">
    <property type="component" value="Unassembled WGS sequence"/>
</dbReference>
<reference evidence="9 10" key="1">
    <citation type="submission" date="2024-02" db="EMBL/GenBank/DDBJ databases">
        <authorList>
            <person name="Chen Y."/>
            <person name="Shah S."/>
            <person name="Dougan E. K."/>
            <person name="Thang M."/>
            <person name="Chan C."/>
        </authorList>
    </citation>
    <scope>NUCLEOTIDE SEQUENCE [LARGE SCALE GENOMIC DNA]</scope>
</reference>
<keyword evidence="10" id="KW-1185">Reference proteome</keyword>
<dbReference type="SMART" id="SM00054">
    <property type="entry name" value="EFh"/>
    <property type="match status" value="2"/>
</dbReference>
<evidence type="ECO:0000256" key="7">
    <source>
        <dbReference type="SAM" id="Phobius"/>
    </source>
</evidence>
<feature type="transmembrane region" description="Helical" evidence="7">
    <location>
        <begin position="452"/>
        <end position="478"/>
    </location>
</feature>
<dbReference type="InterPro" id="IPR011992">
    <property type="entry name" value="EF-hand-dom_pair"/>
</dbReference>
<dbReference type="Gene3D" id="1.20.120.350">
    <property type="entry name" value="Voltage-gated potassium channels. Chain C"/>
    <property type="match status" value="1"/>
</dbReference>
<evidence type="ECO:0000256" key="6">
    <source>
        <dbReference type="SAM" id="MobiDB-lite"/>
    </source>
</evidence>
<evidence type="ECO:0000256" key="5">
    <source>
        <dbReference type="ARBA" id="ARBA00023136"/>
    </source>
</evidence>
<keyword evidence="4 7" id="KW-1133">Transmembrane helix</keyword>
<evidence type="ECO:0000256" key="1">
    <source>
        <dbReference type="ARBA" id="ARBA00004141"/>
    </source>
</evidence>